<proteinExistence type="predicted"/>
<organism evidence="1">
    <name type="scientific">Arundo donax</name>
    <name type="common">Giant reed</name>
    <name type="synonym">Donax arundinaceus</name>
    <dbReference type="NCBI Taxonomy" id="35708"/>
    <lineage>
        <taxon>Eukaryota</taxon>
        <taxon>Viridiplantae</taxon>
        <taxon>Streptophyta</taxon>
        <taxon>Embryophyta</taxon>
        <taxon>Tracheophyta</taxon>
        <taxon>Spermatophyta</taxon>
        <taxon>Magnoliopsida</taxon>
        <taxon>Liliopsida</taxon>
        <taxon>Poales</taxon>
        <taxon>Poaceae</taxon>
        <taxon>PACMAD clade</taxon>
        <taxon>Arundinoideae</taxon>
        <taxon>Arundineae</taxon>
        <taxon>Arundo</taxon>
    </lineage>
</organism>
<evidence type="ECO:0000313" key="1">
    <source>
        <dbReference type="EMBL" id="JAE06777.1"/>
    </source>
</evidence>
<reference evidence="1" key="2">
    <citation type="journal article" date="2015" name="Data Brief">
        <title>Shoot transcriptome of the giant reed, Arundo donax.</title>
        <authorList>
            <person name="Barrero R.A."/>
            <person name="Guerrero F.D."/>
            <person name="Moolhuijzen P."/>
            <person name="Goolsby J.A."/>
            <person name="Tidwell J."/>
            <person name="Bellgard S.E."/>
            <person name="Bellgard M.I."/>
        </authorList>
    </citation>
    <scope>NUCLEOTIDE SEQUENCE</scope>
    <source>
        <tissue evidence="1">Shoot tissue taken approximately 20 cm above the soil surface</tissue>
    </source>
</reference>
<sequence>MQMTCSQGGWRRALSSEPHYRQVCCLLAASR</sequence>
<accession>A0A0A9F356</accession>
<reference evidence="1" key="1">
    <citation type="submission" date="2014-09" db="EMBL/GenBank/DDBJ databases">
        <authorList>
            <person name="Magalhaes I.L.F."/>
            <person name="Oliveira U."/>
            <person name="Santos F.R."/>
            <person name="Vidigal T.H.D.A."/>
            <person name="Brescovit A.D."/>
            <person name="Santos A.J."/>
        </authorList>
    </citation>
    <scope>NUCLEOTIDE SEQUENCE</scope>
    <source>
        <tissue evidence="1">Shoot tissue taken approximately 20 cm above the soil surface</tissue>
    </source>
</reference>
<dbReference type="AlphaFoldDB" id="A0A0A9F356"/>
<protein>
    <submittedName>
        <fullName evidence="1">Uncharacterized protein</fullName>
    </submittedName>
</protein>
<name>A0A0A9F356_ARUDO</name>
<dbReference type="EMBL" id="GBRH01191119">
    <property type="protein sequence ID" value="JAE06777.1"/>
    <property type="molecule type" value="Transcribed_RNA"/>
</dbReference>